<dbReference type="SUPFAM" id="SSF53098">
    <property type="entry name" value="Ribonuclease H-like"/>
    <property type="match status" value="1"/>
</dbReference>
<proteinExistence type="predicted"/>
<feature type="compositionally biased region" description="Polar residues" evidence="1">
    <location>
        <begin position="661"/>
        <end position="670"/>
    </location>
</feature>
<feature type="region of interest" description="Disordered" evidence="1">
    <location>
        <begin position="777"/>
        <end position="801"/>
    </location>
</feature>
<dbReference type="EMBL" id="BKCJ010008330">
    <property type="protein sequence ID" value="GEU81667.1"/>
    <property type="molecule type" value="Genomic_DNA"/>
</dbReference>
<feature type="domain" description="Integrase catalytic" evidence="2">
    <location>
        <begin position="34"/>
        <end position="210"/>
    </location>
</feature>
<reference evidence="3" key="1">
    <citation type="journal article" date="2019" name="Sci. Rep.">
        <title>Draft genome of Tanacetum cinerariifolium, the natural source of mosquito coil.</title>
        <authorList>
            <person name="Yamashiro T."/>
            <person name="Shiraishi A."/>
            <person name="Satake H."/>
            <person name="Nakayama K."/>
        </authorList>
    </citation>
    <scope>NUCLEOTIDE SEQUENCE</scope>
</reference>
<name>A0A6L2N881_TANCI</name>
<accession>A0A6L2N881</accession>
<gene>
    <name evidence="3" type="ORF">Tci_053645</name>
</gene>
<comment type="caution">
    <text evidence="3">The sequence shown here is derived from an EMBL/GenBank/DDBJ whole genome shotgun (WGS) entry which is preliminary data.</text>
</comment>
<sequence>MEDMLPLGEEQMVAELLVKELLKLMCDRKNNVLLTNTECLVLSYNFKLLDESQILLRVPRKNNILMNKKYGSVVTDDYSRYTWVFFLSTKDETTCILKKFITEIENLVDKKVKVFRCDNETEFKNSVMNVFCAMKGIRREFSVARTSQQNGVAERRNKTLIEASRIMLANSKLPTTFWSEAVNTACYVQNRVLLVKPYNRTPYELFRGRTLTLSFMRPFGCHGTILNTLDHLGKFDRKANKCFFIGYYMNSKAFRVYNTRTRRVEENLHIELLENKPIVAGNGPEWLFDIDMLTKSMNYVPVIFDDAESPPSGDARKKHDEVSNKESGASNELHYAFEKLNTEYQDDLKMPVYQCCISKEMQEELLQFKLQKVWILVDLPKGKKAIGTKWVFKNKKDERGIVIKNKASLCFIYGIYGVSDGCEESFLYERIEEEVYVCQPLRFKDHDHPDKVYKVVKALYGLHQALRACTRSKLWLPLLQLKLNMWLLLVAVEKYFGFRIKYWIMVDGKEFTVTEASVRRHLQLADADGISVLTNTKIFDQLLLMGMLKIQAKEGKGSGHPSEPLPPPSTAQPPNEEPIPNVVSSSHQKTQTPRQALNKVTELPQTSELIPNVANEVVYEEWYDRVETAATTAASLDAEQASGVYTPGSNEERFEQHELTRNVQQQSNDPPLSRGYTLGSGEDSIKLIKKLMETYTKLSERDSSKQGRSMIEEINQDAGVTLVQIDAEDQGKVTPIQVNSQGEAHSQEDQPEDQLGVLSAAKVLADAARKKFAVKDKGKDKMVESEDEQTKRTKLQQEQDRLGHEAAVRLQEELDEEERQRMARVHEASQSFTEEEWENIRARVKADEELTQRLQAEERNKYSKVDQAKMLVDLINQRKRYFAAQKAKANRNKPMTQAQHGTYKSNYIKNIGSYTLNQLKKIFYEIKKLFETTMKRVNTFVPMETEVRGRASELVAGSLQATITNSAEVESSKRAVEAELDYECFKRKNTNEALRSVREQPDKEKNELSQEYLQQMMMVVPVEEVYVESLQVKYPIIGWERYMHDPLIWRLYDTRGVHHVPTEKRMDIFMLVEKEYPLLKGVLTLMLVNKLLVDQHSEMAN</sequence>
<dbReference type="AlphaFoldDB" id="A0A6L2N881"/>
<dbReference type="PROSITE" id="PS50994">
    <property type="entry name" value="INTEGRASE"/>
    <property type="match status" value="1"/>
</dbReference>
<feature type="compositionally biased region" description="Pro residues" evidence="1">
    <location>
        <begin position="563"/>
        <end position="577"/>
    </location>
</feature>
<dbReference type="GO" id="GO:0015074">
    <property type="term" value="P:DNA integration"/>
    <property type="evidence" value="ECO:0007669"/>
    <property type="project" value="InterPro"/>
</dbReference>
<dbReference type="PANTHER" id="PTHR42648">
    <property type="entry name" value="TRANSPOSASE, PUTATIVE-RELATED"/>
    <property type="match status" value="1"/>
</dbReference>
<organism evidence="3">
    <name type="scientific">Tanacetum cinerariifolium</name>
    <name type="common">Dalmatian daisy</name>
    <name type="synonym">Chrysanthemum cinerariifolium</name>
    <dbReference type="NCBI Taxonomy" id="118510"/>
    <lineage>
        <taxon>Eukaryota</taxon>
        <taxon>Viridiplantae</taxon>
        <taxon>Streptophyta</taxon>
        <taxon>Embryophyta</taxon>
        <taxon>Tracheophyta</taxon>
        <taxon>Spermatophyta</taxon>
        <taxon>Magnoliopsida</taxon>
        <taxon>eudicotyledons</taxon>
        <taxon>Gunneridae</taxon>
        <taxon>Pentapetalae</taxon>
        <taxon>asterids</taxon>
        <taxon>campanulids</taxon>
        <taxon>Asterales</taxon>
        <taxon>Asteraceae</taxon>
        <taxon>Asteroideae</taxon>
        <taxon>Anthemideae</taxon>
        <taxon>Anthemidinae</taxon>
        <taxon>Tanacetum</taxon>
    </lineage>
</organism>
<evidence type="ECO:0000259" key="2">
    <source>
        <dbReference type="PROSITE" id="PS50994"/>
    </source>
</evidence>
<dbReference type="InterPro" id="IPR039537">
    <property type="entry name" value="Retrotran_Ty1/copia-like"/>
</dbReference>
<feature type="region of interest" description="Disordered" evidence="1">
    <location>
        <begin position="554"/>
        <end position="596"/>
    </location>
</feature>
<dbReference type="Gene3D" id="3.30.420.10">
    <property type="entry name" value="Ribonuclease H-like superfamily/Ribonuclease H"/>
    <property type="match status" value="1"/>
</dbReference>
<evidence type="ECO:0000256" key="1">
    <source>
        <dbReference type="SAM" id="MobiDB-lite"/>
    </source>
</evidence>
<feature type="region of interest" description="Disordered" evidence="1">
    <location>
        <begin position="657"/>
        <end position="679"/>
    </location>
</feature>
<dbReference type="InterPro" id="IPR036397">
    <property type="entry name" value="RNaseH_sf"/>
</dbReference>
<feature type="compositionally biased region" description="Polar residues" evidence="1">
    <location>
        <begin position="582"/>
        <end position="595"/>
    </location>
</feature>
<evidence type="ECO:0000313" key="3">
    <source>
        <dbReference type="EMBL" id="GEU81667.1"/>
    </source>
</evidence>
<dbReference type="InterPro" id="IPR057670">
    <property type="entry name" value="SH3_retrovirus"/>
</dbReference>
<dbReference type="InterPro" id="IPR012337">
    <property type="entry name" value="RNaseH-like_sf"/>
</dbReference>
<dbReference type="GO" id="GO:0003676">
    <property type="term" value="F:nucleic acid binding"/>
    <property type="evidence" value="ECO:0007669"/>
    <property type="project" value="InterPro"/>
</dbReference>
<dbReference type="Pfam" id="PF25597">
    <property type="entry name" value="SH3_retrovirus"/>
    <property type="match status" value="1"/>
</dbReference>
<dbReference type="InterPro" id="IPR001584">
    <property type="entry name" value="Integrase_cat-core"/>
</dbReference>
<dbReference type="PANTHER" id="PTHR42648:SF32">
    <property type="entry name" value="RIBONUCLEASE H-LIKE DOMAIN, GAG-PRE-INTEGRASE DOMAIN PROTEIN-RELATED"/>
    <property type="match status" value="1"/>
</dbReference>
<protein>
    <submittedName>
        <fullName evidence="3">Retrovirus-related Pol polyprotein from transposon TNT 1-94</fullName>
    </submittedName>
</protein>